<keyword evidence="10" id="KW-1133">Transmembrane helix</keyword>
<dbReference type="EMBL" id="SMKU01000014">
    <property type="protein sequence ID" value="TDD95128.1"/>
    <property type="molecule type" value="Genomic_DNA"/>
</dbReference>
<evidence type="ECO:0000256" key="3">
    <source>
        <dbReference type="ARBA" id="ARBA00022553"/>
    </source>
</evidence>
<feature type="domain" description="Signal transduction histidine kinase subgroup 3 dimerisation and phosphoacceptor" evidence="11">
    <location>
        <begin position="184"/>
        <end position="258"/>
    </location>
</feature>
<feature type="transmembrane region" description="Helical" evidence="10">
    <location>
        <begin position="70"/>
        <end position="99"/>
    </location>
</feature>
<evidence type="ECO:0000256" key="2">
    <source>
        <dbReference type="ARBA" id="ARBA00012438"/>
    </source>
</evidence>
<evidence type="ECO:0000256" key="1">
    <source>
        <dbReference type="ARBA" id="ARBA00000085"/>
    </source>
</evidence>
<keyword evidence="3" id="KW-0597">Phosphoprotein</keyword>
<dbReference type="GO" id="GO:0016020">
    <property type="term" value="C:membrane"/>
    <property type="evidence" value="ECO:0007669"/>
    <property type="project" value="InterPro"/>
</dbReference>
<feature type="region of interest" description="Disordered" evidence="9">
    <location>
        <begin position="258"/>
        <end position="277"/>
    </location>
</feature>
<evidence type="ECO:0000256" key="10">
    <source>
        <dbReference type="SAM" id="Phobius"/>
    </source>
</evidence>
<organism evidence="12 13">
    <name type="scientific">Actinomadura rubrisoli</name>
    <dbReference type="NCBI Taxonomy" id="2530368"/>
    <lineage>
        <taxon>Bacteria</taxon>
        <taxon>Bacillati</taxon>
        <taxon>Actinomycetota</taxon>
        <taxon>Actinomycetes</taxon>
        <taxon>Streptosporangiales</taxon>
        <taxon>Thermomonosporaceae</taxon>
        <taxon>Actinomadura</taxon>
    </lineage>
</organism>
<keyword evidence="13" id="KW-1185">Reference proteome</keyword>
<evidence type="ECO:0000256" key="8">
    <source>
        <dbReference type="ARBA" id="ARBA00023012"/>
    </source>
</evidence>
<dbReference type="AlphaFoldDB" id="A0A4R5C626"/>
<evidence type="ECO:0000256" key="5">
    <source>
        <dbReference type="ARBA" id="ARBA00022741"/>
    </source>
</evidence>
<name>A0A4R5C626_9ACTN</name>
<evidence type="ECO:0000313" key="13">
    <source>
        <dbReference type="Proteomes" id="UP000294513"/>
    </source>
</evidence>
<dbReference type="InterPro" id="IPR011712">
    <property type="entry name" value="Sig_transdc_His_kin_sub3_dim/P"/>
</dbReference>
<dbReference type="GO" id="GO:0000155">
    <property type="term" value="F:phosphorelay sensor kinase activity"/>
    <property type="evidence" value="ECO:0007669"/>
    <property type="project" value="InterPro"/>
</dbReference>
<dbReference type="InterPro" id="IPR050482">
    <property type="entry name" value="Sensor_HK_TwoCompSys"/>
</dbReference>
<evidence type="ECO:0000256" key="4">
    <source>
        <dbReference type="ARBA" id="ARBA00022679"/>
    </source>
</evidence>
<proteinExistence type="predicted"/>
<dbReference type="Gene3D" id="3.30.565.10">
    <property type="entry name" value="Histidine kinase-like ATPase, C-terminal domain"/>
    <property type="match status" value="1"/>
</dbReference>
<dbReference type="RefSeq" id="WP_131889684.1">
    <property type="nucleotide sequence ID" value="NZ_SMKU01000014.1"/>
</dbReference>
<dbReference type="EC" id="2.7.13.3" evidence="2"/>
<keyword evidence="10" id="KW-0812">Transmembrane</keyword>
<evidence type="ECO:0000256" key="9">
    <source>
        <dbReference type="SAM" id="MobiDB-lite"/>
    </source>
</evidence>
<evidence type="ECO:0000313" key="12">
    <source>
        <dbReference type="EMBL" id="TDD95128.1"/>
    </source>
</evidence>
<keyword evidence="10" id="KW-0472">Membrane</keyword>
<feature type="transmembrane region" description="Helical" evidence="10">
    <location>
        <begin position="136"/>
        <end position="154"/>
    </location>
</feature>
<gene>
    <name evidence="12" type="ORF">E1298_05650</name>
</gene>
<dbReference type="CDD" id="cd16917">
    <property type="entry name" value="HATPase_UhpB-NarQ-NarX-like"/>
    <property type="match status" value="1"/>
</dbReference>
<evidence type="ECO:0000259" key="11">
    <source>
        <dbReference type="Pfam" id="PF07730"/>
    </source>
</evidence>
<comment type="catalytic activity">
    <reaction evidence="1">
        <text>ATP + protein L-histidine = ADP + protein N-phospho-L-histidine.</text>
        <dbReference type="EC" id="2.7.13.3"/>
    </reaction>
</comment>
<dbReference type="Pfam" id="PF07730">
    <property type="entry name" value="HisKA_3"/>
    <property type="match status" value="1"/>
</dbReference>
<keyword evidence="5" id="KW-0547">Nucleotide-binding</keyword>
<keyword evidence="7" id="KW-0067">ATP-binding</keyword>
<dbReference type="PANTHER" id="PTHR24421:SF10">
    <property type="entry name" value="NITRATE_NITRITE SENSOR PROTEIN NARQ"/>
    <property type="match status" value="1"/>
</dbReference>
<dbReference type="GO" id="GO:0046983">
    <property type="term" value="F:protein dimerization activity"/>
    <property type="evidence" value="ECO:0007669"/>
    <property type="project" value="InterPro"/>
</dbReference>
<comment type="caution">
    <text evidence="12">The sequence shown here is derived from an EMBL/GenBank/DDBJ whole genome shotgun (WGS) entry which is preliminary data.</text>
</comment>
<dbReference type="PANTHER" id="PTHR24421">
    <property type="entry name" value="NITRATE/NITRITE SENSOR PROTEIN NARX-RELATED"/>
    <property type="match status" value="1"/>
</dbReference>
<keyword evidence="6 12" id="KW-0418">Kinase</keyword>
<reference evidence="12 13" key="1">
    <citation type="submission" date="2019-03" db="EMBL/GenBank/DDBJ databases">
        <title>Draft genome sequences of novel Actinobacteria.</title>
        <authorList>
            <person name="Sahin N."/>
            <person name="Ay H."/>
            <person name="Saygin H."/>
        </authorList>
    </citation>
    <scope>NUCLEOTIDE SEQUENCE [LARGE SCALE GENOMIC DNA]</scope>
    <source>
        <strain evidence="12 13">H3C3</strain>
    </source>
</reference>
<dbReference type="Gene3D" id="1.20.5.1930">
    <property type="match status" value="1"/>
</dbReference>
<keyword evidence="4" id="KW-0808">Transferase</keyword>
<evidence type="ECO:0000256" key="7">
    <source>
        <dbReference type="ARBA" id="ARBA00022840"/>
    </source>
</evidence>
<dbReference type="OrthoDB" id="227596at2"/>
<sequence length="407" mass="42755">MHRLREAAPLNGHRHWAADIALLGGAWLVWADVQRTLPQQDGLPGWATTADPWLGALACLALCRRRRYPLGLALLLVPLLAVSAAATGAAVVAVLTVAVHREWPVAALVTGLHLLVVVPSGLIFPPPGSTGGQNAAALVLIFVAPLGWGIAVRARRRLAAAARLEAERRRREHALQVADARRAERARIAREMHDVLAHRVSLLAMHAGALAYRTAQAETGQGPPLDAAEVREAVEVIRGNARLALDELGDVLAVLGPGEPGAEDPSRAGGLVPSRPQPRMAEITGLIDEARAAGQRIAFEGGDVLEAPAPPRPQIQRTAYRTVQEGLTNARKHAPGAPVTVRFAGRPGDGLEVVVTSAMTDPAAAILPGTGRGLTGLAERVALDGGTLEHGPRGGAFRLAARLPWPP</sequence>
<feature type="transmembrane region" description="Helical" evidence="10">
    <location>
        <begin position="105"/>
        <end position="124"/>
    </location>
</feature>
<dbReference type="GO" id="GO:0005524">
    <property type="term" value="F:ATP binding"/>
    <property type="evidence" value="ECO:0007669"/>
    <property type="project" value="UniProtKB-KW"/>
</dbReference>
<accession>A0A4R5C626</accession>
<dbReference type="Proteomes" id="UP000294513">
    <property type="component" value="Unassembled WGS sequence"/>
</dbReference>
<protein>
    <recommendedName>
        <fullName evidence="2">histidine kinase</fullName>
        <ecNumber evidence="2">2.7.13.3</ecNumber>
    </recommendedName>
</protein>
<keyword evidence="8" id="KW-0902">Two-component regulatory system</keyword>
<evidence type="ECO:0000256" key="6">
    <source>
        <dbReference type="ARBA" id="ARBA00022777"/>
    </source>
</evidence>
<dbReference type="InterPro" id="IPR036890">
    <property type="entry name" value="HATPase_C_sf"/>
</dbReference>